<dbReference type="Proteomes" id="UP001515480">
    <property type="component" value="Unassembled WGS sequence"/>
</dbReference>
<feature type="transmembrane region" description="Helical" evidence="1">
    <location>
        <begin position="29"/>
        <end position="50"/>
    </location>
</feature>
<comment type="caution">
    <text evidence="2">The sequence shown here is derived from an EMBL/GenBank/DDBJ whole genome shotgun (WGS) entry which is preliminary data.</text>
</comment>
<proteinExistence type="predicted"/>
<evidence type="ECO:0000313" key="3">
    <source>
        <dbReference type="Proteomes" id="UP001515480"/>
    </source>
</evidence>
<protein>
    <submittedName>
        <fullName evidence="2">Uncharacterized protein</fullName>
    </submittedName>
</protein>
<gene>
    <name evidence="2" type="ORF">AB1Y20_016168</name>
</gene>
<keyword evidence="1" id="KW-1133">Transmembrane helix</keyword>
<keyword evidence="1" id="KW-0812">Transmembrane</keyword>
<organism evidence="2 3">
    <name type="scientific">Prymnesium parvum</name>
    <name type="common">Toxic golden alga</name>
    <dbReference type="NCBI Taxonomy" id="97485"/>
    <lineage>
        <taxon>Eukaryota</taxon>
        <taxon>Haptista</taxon>
        <taxon>Haptophyta</taxon>
        <taxon>Prymnesiophyceae</taxon>
        <taxon>Prymnesiales</taxon>
        <taxon>Prymnesiaceae</taxon>
        <taxon>Prymnesium</taxon>
    </lineage>
</organism>
<accession>A0AB34IFC1</accession>
<reference evidence="2 3" key="1">
    <citation type="journal article" date="2024" name="Science">
        <title>Giant polyketide synthase enzymes in the biosynthesis of giant marine polyether toxins.</title>
        <authorList>
            <person name="Fallon T.R."/>
            <person name="Shende V.V."/>
            <person name="Wierzbicki I.H."/>
            <person name="Pendleton A.L."/>
            <person name="Watervoot N.F."/>
            <person name="Auber R.P."/>
            <person name="Gonzalez D.J."/>
            <person name="Wisecaver J.H."/>
            <person name="Moore B.S."/>
        </authorList>
    </citation>
    <scope>NUCLEOTIDE SEQUENCE [LARGE SCALE GENOMIC DNA]</scope>
    <source>
        <strain evidence="2 3">12B1</strain>
    </source>
</reference>
<keyword evidence="3" id="KW-1185">Reference proteome</keyword>
<evidence type="ECO:0000313" key="2">
    <source>
        <dbReference type="EMBL" id="KAL1496205.1"/>
    </source>
</evidence>
<evidence type="ECO:0000256" key="1">
    <source>
        <dbReference type="SAM" id="Phobius"/>
    </source>
</evidence>
<sequence>MSLYTSLRADLGLTDGVPRAREIDSTAHVGSWSLVVGGAILGCLAVLLLVHAACCQAARRAVHSSDAPELEEVGCLRHVDTVQAHSDVAFYTLAHRMSHLRDGTVTSKIHWHLHYEL</sequence>
<keyword evidence="1" id="KW-0472">Membrane</keyword>
<dbReference type="AlphaFoldDB" id="A0AB34IFC1"/>
<name>A0AB34IFC1_PRYPA</name>
<dbReference type="EMBL" id="JBGBPQ010000029">
    <property type="protein sequence ID" value="KAL1496205.1"/>
    <property type="molecule type" value="Genomic_DNA"/>
</dbReference>